<dbReference type="AlphaFoldDB" id="A0A6G9HJE2"/>
<reference evidence="2" key="1">
    <citation type="submission" date="2019-07" db="EMBL/GenBank/DDBJ databases">
        <title>A Novel blaCTX-M-65-carrying IncHI2 Plasmid pE648CTX-M-65 isolated from a clinical carbapenem- and colistin-resistance Escherichia coli.</title>
        <authorList>
            <person name="Lv Y."/>
        </authorList>
    </citation>
    <scope>NUCLEOTIDE SEQUENCE</scope>
    <source>
        <strain evidence="2">E648</strain>
        <plasmid evidence="2">pE648CTX-M-65</plasmid>
    </source>
</reference>
<organism evidence="2">
    <name type="scientific">Escherichia coli</name>
    <dbReference type="NCBI Taxonomy" id="562"/>
    <lineage>
        <taxon>Bacteria</taxon>
        <taxon>Pseudomonadati</taxon>
        <taxon>Pseudomonadota</taxon>
        <taxon>Gammaproteobacteria</taxon>
        <taxon>Enterobacterales</taxon>
        <taxon>Enterobacteriaceae</taxon>
        <taxon>Escherichia</taxon>
    </lineage>
</organism>
<dbReference type="EMBL" id="MN200941">
    <property type="protein sequence ID" value="QIQ10306.1"/>
    <property type="molecule type" value="Genomic_DNA"/>
</dbReference>
<protein>
    <submittedName>
        <fullName evidence="2">Uncharacterized protein</fullName>
    </submittedName>
</protein>
<keyword evidence="2" id="KW-0614">Plasmid</keyword>
<feature type="compositionally biased region" description="Low complexity" evidence="1">
    <location>
        <begin position="34"/>
        <end position="44"/>
    </location>
</feature>
<sequence>MMGASDSNPPRTEGQHQDKTQVWRLRGLNLQADDSAPAAAQSHHALSKSLARSCYDRK</sequence>
<proteinExistence type="predicted"/>
<feature type="region of interest" description="Disordered" evidence="1">
    <location>
        <begin position="34"/>
        <end position="58"/>
    </location>
</feature>
<accession>A0A6G9HJE2</accession>
<evidence type="ECO:0000313" key="2">
    <source>
        <dbReference type="EMBL" id="QIQ10306.1"/>
    </source>
</evidence>
<feature type="compositionally biased region" description="Polar residues" evidence="1">
    <location>
        <begin position="1"/>
        <end position="10"/>
    </location>
</feature>
<evidence type="ECO:0000256" key="1">
    <source>
        <dbReference type="SAM" id="MobiDB-lite"/>
    </source>
</evidence>
<geneLocation type="plasmid" evidence="2">
    <name>pE648CTX-M-65</name>
</geneLocation>
<name>A0A6G9HJE2_ECOLX</name>
<feature type="region of interest" description="Disordered" evidence="1">
    <location>
        <begin position="1"/>
        <end position="22"/>
    </location>
</feature>